<dbReference type="InterPro" id="IPR036974">
    <property type="entry name" value="PUA_sf"/>
</dbReference>
<dbReference type="InterPro" id="IPR001057">
    <property type="entry name" value="Glu/AcGlu_kinase"/>
</dbReference>
<organism evidence="10 11">
    <name type="scientific">Lentibacillus amyloliquefaciens</name>
    <dbReference type="NCBI Taxonomy" id="1472767"/>
    <lineage>
        <taxon>Bacteria</taxon>
        <taxon>Bacillati</taxon>
        <taxon>Bacillota</taxon>
        <taxon>Bacilli</taxon>
        <taxon>Bacillales</taxon>
        <taxon>Bacillaceae</taxon>
        <taxon>Lentibacillus</taxon>
    </lineage>
</organism>
<dbReference type="PROSITE" id="PS50890">
    <property type="entry name" value="PUA"/>
    <property type="match status" value="1"/>
</dbReference>
<dbReference type="InterPro" id="IPR001048">
    <property type="entry name" value="Asp/Glu/Uridylate_kinase"/>
</dbReference>
<dbReference type="SUPFAM" id="SSF88697">
    <property type="entry name" value="PUA domain-like"/>
    <property type="match status" value="1"/>
</dbReference>
<feature type="binding site" evidence="8">
    <location>
        <position position="148"/>
    </location>
    <ligand>
        <name>substrate</name>
    </ligand>
</feature>
<dbReference type="PRINTS" id="PR00474">
    <property type="entry name" value="GLU5KINASE"/>
</dbReference>
<dbReference type="AlphaFoldDB" id="A0A0U4DT80"/>
<evidence type="ECO:0000256" key="6">
    <source>
        <dbReference type="ARBA" id="ARBA00022777"/>
    </source>
</evidence>
<feature type="binding site" evidence="8">
    <location>
        <position position="9"/>
    </location>
    <ligand>
        <name>ATP</name>
        <dbReference type="ChEBI" id="CHEBI:30616"/>
    </ligand>
</feature>
<evidence type="ECO:0000256" key="7">
    <source>
        <dbReference type="ARBA" id="ARBA00022840"/>
    </source>
</evidence>
<dbReference type="EMBL" id="CP013862">
    <property type="protein sequence ID" value="ALX48536.1"/>
    <property type="molecule type" value="Genomic_DNA"/>
</dbReference>
<feature type="domain" description="PUA" evidence="9">
    <location>
        <begin position="278"/>
        <end position="360"/>
    </location>
</feature>
<dbReference type="KEGG" id="lao:AOX59_07890"/>
<dbReference type="HAMAP" id="MF_00456">
    <property type="entry name" value="ProB"/>
    <property type="match status" value="1"/>
</dbReference>
<feature type="binding site" evidence="8">
    <location>
        <position position="49"/>
    </location>
    <ligand>
        <name>substrate</name>
    </ligand>
</feature>
<dbReference type="SUPFAM" id="SSF53633">
    <property type="entry name" value="Carbamate kinase-like"/>
    <property type="match status" value="1"/>
</dbReference>
<evidence type="ECO:0000256" key="3">
    <source>
        <dbReference type="ARBA" id="ARBA00022650"/>
    </source>
</evidence>
<dbReference type="CDD" id="cd21157">
    <property type="entry name" value="PUA_G5K"/>
    <property type="match status" value="1"/>
</dbReference>
<dbReference type="Gene3D" id="3.40.1160.10">
    <property type="entry name" value="Acetylglutamate kinase-like"/>
    <property type="match status" value="1"/>
</dbReference>
<dbReference type="SMART" id="SM00359">
    <property type="entry name" value="PUA"/>
    <property type="match status" value="1"/>
</dbReference>
<dbReference type="InterPro" id="IPR015947">
    <property type="entry name" value="PUA-like_sf"/>
</dbReference>
<dbReference type="EC" id="2.7.2.11" evidence="8"/>
<name>A0A0U4DT80_9BACI</name>
<dbReference type="CDD" id="cd04242">
    <property type="entry name" value="AAK_G5K_ProB"/>
    <property type="match status" value="1"/>
</dbReference>
<proteinExistence type="inferred from homology"/>
<evidence type="ECO:0000313" key="11">
    <source>
        <dbReference type="Proteomes" id="UP000050331"/>
    </source>
</evidence>
<dbReference type="UniPathway" id="UPA00098">
    <property type="reaction ID" value="UER00359"/>
</dbReference>
<dbReference type="PANTHER" id="PTHR43654">
    <property type="entry name" value="GLUTAMATE 5-KINASE"/>
    <property type="match status" value="1"/>
</dbReference>
<keyword evidence="5 8" id="KW-0547">Nucleotide-binding</keyword>
<reference evidence="10 11" key="1">
    <citation type="submission" date="2016-01" db="EMBL/GenBank/DDBJ databases">
        <title>Complete genome sequence of strain Lentibacillus amyloliquefaciens LAM0015T isolated from saline sediment.</title>
        <authorList>
            <person name="Wang J.-L."/>
            <person name="He M.-X."/>
        </authorList>
    </citation>
    <scope>NUCLEOTIDE SEQUENCE [LARGE SCALE GENOMIC DNA]</scope>
    <source>
        <strain evidence="10 11">LAM0015</strain>
    </source>
</reference>
<keyword evidence="6 8" id="KW-0418">Kinase</keyword>
<protein>
    <recommendedName>
        <fullName evidence="8">Glutamate 5-kinase</fullName>
        <ecNumber evidence="8">2.7.2.11</ecNumber>
    </recommendedName>
    <alternativeName>
        <fullName evidence="8">Gamma-glutamyl kinase</fullName>
        <shortName evidence="8">GK</shortName>
    </alternativeName>
</protein>
<comment type="function">
    <text evidence="8">Catalyzes the transfer of a phosphate group to glutamate to form L-glutamate 5-phosphate.</text>
</comment>
<evidence type="ECO:0000256" key="4">
    <source>
        <dbReference type="ARBA" id="ARBA00022679"/>
    </source>
</evidence>
<dbReference type="PIRSF" id="PIRSF000729">
    <property type="entry name" value="GK"/>
    <property type="match status" value="1"/>
</dbReference>
<keyword evidence="11" id="KW-1185">Reference proteome</keyword>
<feature type="binding site" evidence="8">
    <location>
        <begin position="168"/>
        <end position="169"/>
    </location>
    <ligand>
        <name>ATP</name>
        <dbReference type="ChEBI" id="CHEBI:30616"/>
    </ligand>
</feature>
<feature type="binding site" evidence="8">
    <location>
        <begin position="211"/>
        <end position="217"/>
    </location>
    <ligand>
        <name>ATP</name>
        <dbReference type="ChEBI" id="CHEBI:30616"/>
    </ligand>
</feature>
<dbReference type="Pfam" id="PF00696">
    <property type="entry name" value="AA_kinase"/>
    <property type="match status" value="1"/>
</dbReference>
<dbReference type="OrthoDB" id="9804434at2"/>
<gene>
    <name evidence="8" type="primary">proB</name>
    <name evidence="10" type="ORF">AOX59_07890</name>
</gene>
<accession>A0A0U4DT80</accession>
<dbReference type="PROSITE" id="PS00902">
    <property type="entry name" value="GLUTAMATE_5_KINASE"/>
    <property type="match status" value="1"/>
</dbReference>
<evidence type="ECO:0000256" key="8">
    <source>
        <dbReference type="HAMAP-Rule" id="MF_00456"/>
    </source>
</evidence>
<dbReference type="Pfam" id="PF01472">
    <property type="entry name" value="PUA"/>
    <property type="match status" value="1"/>
</dbReference>
<dbReference type="InterPro" id="IPR036393">
    <property type="entry name" value="AceGlu_kinase-like_sf"/>
</dbReference>
<keyword evidence="7 8" id="KW-0067">ATP-binding</keyword>
<dbReference type="InterPro" id="IPR011529">
    <property type="entry name" value="Glu_5kinase"/>
</dbReference>
<dbReference type="GO" id="GO:0005829">
    <property type="term" value="C:cytosol"/>
    <property type="evidence" value="ECO:0007669"/>
    <property type="project" value="TreeGrafter"/>
</dbReference>
<comment type="catalytic activity">
    <reaction evidence="8">
        <text>L-glutamate + ATP = L-glutamyl 5-phosphate + ADP</text>
        <dbReference type="Rhea" id="RHEA:14877"/>
        <dbReference type="ChEBI" id="CHEBI:29985"/>
        <dbReference type="ChEBI" id="CHEBI:30616"/>
        <dbReference type="ChEBI" id="CHEBI:58274"/>
        <dbReference type="ChEBI" id="CHEBI:456216"/>
        <dbReference type="EC" id="2.7.2.11"/>
    </reaction>
</comment>
<dbReference type="InterPro" id="IPR041739">
    <property type="entry name" value="G5K_ProB"/>
</dbReference>
<keyword evidence="4 8" id="KW-0808">Transferase</keyword>
<evidence type="ECO:0000256" key="1">
    <source>
        <dbReference type="ARBA" id="ARBA00022490"/>
    </source>
</evidence>
<dbReference type="InterPro" id="IPR019797">
    <property type="entry name" value="Glutamate_5-kinase_CS"/>
</dbReference>
<keyword evidence="3 8" id="KW-0641">Proline biosynthesis</keyword>
<dbReference type="Gene3D" id="2.30.130.10">
    <property type="entry name" value="PUA domain"/>
    <property type="match status" value="1"/>
</dbReference>
<comment type="pathway">
    <text evidence="8">Amino-acid biosynthesis; L-proline biosynthesis; L-glutamate 5-semialdehyde from L-glutamate: step 1/2.</text>
</comment>
<dbReference type="InterPro" id="IPR005715">
    <property type="entry name" value="Glu_5kinase/COase_Synthase"/>
</dbReference>
<keyword evidence="1 8" id="KW-0963">Cytoplasm</keyword>
<evidence type="ECO:0000256" key="2">
    <source>
        <dbReference type="ARBA" id="ARBA00022605"/>
    </source>
</evidence>
<dbReference type="RefSeq" id="WP_068444273.1">
    <property type="nucleotide sequence ID" value="NZ_CP013862.1"/>
</dbReference>
<evidence type="ECO:0000256" key="5">
    <source>
        <dbReference type="ARBA" id="ARBA00022741"/>
    </source>
</evidence>
<dbReference type="Proteomes" id="UP000050331">
    <property type="component" value="Chromosome"/>
</dbReference>
<evidence type="ECO:0000313" key="10">
    <source>
        <dbReference type="EMBL" id="ALX48536.1"/>
    </source>
</evidence>
<keyword evidence="2 8" id="KW-0028">Amino-acid biosynthesis</keyword>
<dbReference type="FunFam" id="3.40.1160.10:FF:000018">
    <property type="entry name" value="Glutamate 5-kinase"/>
    <property type="match status" value="1"/>
</dbReference>
<sequence>MTMKRIVVKIGSSLLTNKNGGLSESKLNEHADALAYLKKQGYEVILISSGAVAAGFSELGYPSRPVTLAGKQATAAVGQGLLVQAYTETLKAHGIVAAQLLLTRKIFGNEAQYGNVYNTLTELLKRSVLPIINENDSVAVDELTFGDNDMLSALVSGLVHADFLIMLTDINGLYESNPQTNPTAKRYDFLPSITEDLFNHTKNDSGSKFGTGGMTSKLSAAHTALSLGVHTFVGTGSGQEKLLDILNGKGDGTYIGDRKPHNLNKPKQWIALHSPISGKIEIDEGAELAIMSNGKSLLPAGIKAFEGMFDIGDVVEITNANKTVIGRGQVNYSSSDLNRIKGLASADAMVKTERNRPEAIHRDRLVLSLKEEKML</sequence>
<dbReference type="GO" id="GO:0004349">
    <property type="term" value="F:glutamate 5-kinase activity"/>
    <property type="evidence" value="ECO:0007669"/>
    <property type="project" value="UniProtKB-UniRule"/>
</dbReference>
<dbReference type="STRING" id="1472767.AOX59_07890"/>
<dbReference type="NCBIfam" id="TIGR01027">
    <property type="entry name" value="proB"/>
    <property type="match status" value="1"/>
</dbReference>
<dbReference type="InterPro" id="IPR002478">
    <property type="entry name" value="PUA"/>
</dbReference>
<comment type="similarity">
    <text evidence="8">Belongs to the glutamate 5-kinase family.</text>
</comment>
<comment type="subcellular location">
    <subcellularLocation>
        <location evidence="8">Cytoplasm</location>
    </subcellularLocation>
</comment>
<dbReference type="PANTHER" id="PTHR43654:SF1">
    <property type="entry name" value="ISOPENTENYL PHOSPHATE KINASE"/>
    <property type="match status" value="1"/>
</dbReference>
<dbReference type="GO" id="GO:0005524">
    <property type="term" value="F:ATP binding"/>
    <property type="evidence" value="ECO:0007669"/>
    <property type="project" value="UniProtKB-KW"/>
</dbReference>
<dbReference type="GO" id="GO:0003723">
    <property type="term" value="F:RNA binding"/>
    <property type="evidence" value="ECO:0007669"/>
    <property type="project" value="InterPro"/>
</dbReference>
<dbReference type="GO" id="GO:0055129">
    <property type="term" value="P:L-proline biosynthetic process"/>
    <property type="evidence" value="ECO:0007669"/>
    <property type="project" value="UniProtKB-UniRule"/>
</dbReference>
<evidence type="ECO:0000259" key="9">
    <source>
        <dbReference type="SMART" id="SM00359"/>
    </source>
</evidence>
<feature type="binding site" evidence="8">
    <location>
        <position position="136"/>
    </location>
    <ligand>
        <name>substrate</name>
    </ligand>
</feature>